<feature type="binding site" evidence="11">
    <location>
        <position position="54"/>
    </location>
    <ligand>
        <name>NADP(+)</name>
        <dbReference type="ChEBI" id="CHEBI:58349"/>
    </ligand>
</feature>
<dbReference type="GO" id="GO:0004107">
    <property type="term" value="F:chorismate synthase activity"/>
    <property type="evidence" value="ECO:0007669"/>
    <property type="project" value="UniProtKB-UniRule"/>
</dbReference>
<feature type="binding site" evidence="11">
    <location>
        <begin position="125"/>
        <end position="127"/>
    </location>
    <ligand>
        <name>FMN</name>
        <dbReference type="ChEBI" id="CHEBI:58210"/>
    </ligand>
</feature>
<gene>
    <name evidence="11" type="primary">aroC</name>
    <name evidence="13" type="ORF">SAMN04489760_105124</name>
</gene>
<evidence type="ECO:0000256" key="12">
    <source>
        <dbReference type="RuleBase" id="RU000605"/>
    </source>
</evidence>
<dbReference type="Pfam" id="PF01264">
    <property type="entry name" value="Chorismate_synt"/>
    <property type="match status" value="1"/>
</dbReference>
<dbReference type="PROSITE" id="PS00787">
    <property type="entry name" value="CHORISMATE_SYNTHASE_1"/>
    <property type="match status" value="1"/>
</dbReference>
<keyword evidence="5 11" id="KW-0285">Flavoprotein</keyword>
<evidence type="ECO:0000256" key="5">
    <source>
        <dbReference type="ARBA" id="ARBA00022630"/>
    </source>
</evidence>
<dbReference type="EC" id="4.2.3.5" evidence="3 11"/>
<comment type="similarity">
    <text evidence="2 11 12">Belongs to the chorismate synthase family.</text>
</comment>
<dbReference type="AlphaFoldDB" id="A0A1H7W3G0"/>
<keyword evidence="10 11" id="KW-0456">Lyase</keyword>
<evidence type="ECO:0000256" key="2">
    <source>
        <dbReference type="ARBA" id="ARBA00008014"/>
    </source>
</evidence>
<evidence type="ECO:0000256" key="7">
    <source>
        <dbReference type="ARBA" id="ARBA00022827"/>
    </source>
</evidence>
<keyword evidence="8 11" id="KW-0521">NADP</keyword>
<dbReference type="InterPro" id="IPR020541">
    <property type="entry name" value="Chorismate_synthase_CS"/>
</dbReference>
<organism evidence="13 14">
    <name type="scientific">Syntrophus gentianae</name>
    <dbReference type="NCBI Taxonomy" id="43775"/>
    <lineage>
        <taxon>Bacteria</taxon>
        <taxon>Pseudomonadati</taxon>
        <taxon>Thermodesulfobacteriota</taxon>
        <taxon>Syntrophia</taxon>
        <taxon>Syntrophales</taxon>
        <taxon>Syntrophaceae</taxon>
        <taxon>Syntrophus</taxon>
    </lineage>
</organism>
<evidence type="ECO:0000256" key="3">
    <source>
        <dbReference type="ARBA" id="ARBA00013036"/>
    </source>
</evidence>
<dbReference type="STRING" id="43775.SAMN04489760_105124"/>
<evidence type="ECO:0000313" key="13">
    <source>
        <dbReference type="EMBL" id="SEM15528.1"/>
    </source>
</evidence>
<proteinExistence type="inferred from homology"/>
<dbReference type="HAMAP" id="MF_00300">
    <property type="entry name" value="Chorismate_synth"/>
    <property type="match status" value="1"/>
</dbReference>
<comment type="function">
    <text evidence="11">Catalyzes the anti-1,4-elimination of the C-3 phosphate and the C-6 proR hydrogen from 5-enolpyruvylshikimate-3-phosphate (EPSP) to yield chorismate, which is the branch point compound that serves as the starting substrate for the three terminal pathways of aromatic amino acid biosynthesis. This reaction introduces a second double bond into the aromatic ring system.</text>
</comment>
<dbReference type="RefSeq" id="WP_093882650.1">
    <property type="nucleotide sequence ID" value="NZ_FOBS01000005.1"/>
</dbReference>
<dbReference type="GO" id="GO:0009423">
    <property type="term" value="P:chorismate biosynthetic process"/>
    <property type="evidence" value="ECO:0007669"/>
    <property type="project" value="UniProtKB-UniRule"/>
</dbReference>
<dbReference type="CDD" id="cd07304">
    <property type="entry name" value="Chorismate_synthase"/>
    <property type="match status" value="1"/>
</dbReference>
<evidence type="ECO:0000256" key="6">
    <source>
        <dbReference type="ARBA" id="ARBA00022643"/>
    </source>
</evidence>
<dbReference type="GO" id="GO:0008652">
    <property type="term" value="P:amino acid biosynthetic process"/>
    <property type="evidence" value="ECO:0007669"/>
    <property type="project" value="UniProtKB-KW"/>
</dbReference>
<comment type="caution">
    <text evidence="11">Lacks conserved residue(s) required for the propagation of feature annotation.</text>
</comment>
<evidence type="ECO:0000256" key="8">
    <source>
        <dbReference type="ARBA" id="ARBA00022857"/>
    </source>
</evidence>
<evidence type="ECO:0000313" key="14">
    <source>
        <dbReference type="Proteomes" id="UP000198744"/>
    </source>
</evidence>
<dbReference type="UniPathway" id="UPA00053">
    <property type="reaction ID" value="UER00090"/>
</dbReference>
<evidence type="ECO:0000256" key="10">
    <source>
        <dbReference type="ARBA" id="ARBA00023239"/>
    </source>
</evidence>
<dbReference type="InterPro" id="IPR000453">
    <property type="entry name" value="Chorismate_synth"/>
</dbReference>
<sequence>MSGSTIGTVFRVTTWGESHGSALGAVIDGCPPGLLLSEGQIQTALDKRKPGEQRFASPRQEADHVEILSGVFEGKTMGTPIALLIRNRDADSSAYEHLRTVFRPGHGDFTYYRKYGLRDHRGGGRASGRETAARVAAGAVAAQVTGTAGIEVLAYTVALGGIHISRSGEGIHKESLENDLFCPDPDAVRRMTERLAEVRQQGDTLGGIVEIVVRGCPTGLGEPVFDKMDADLAGALMSIGTVKGVEIGAGFAVADLLGSESNDPLSPGGFLSNSAGGILAGITNGEEIVLRVACKPIPSISRTQETVDTEGHSTTLSIGGRHDICVIPRIVPVCEAMVQIVLADHLLRQKAGTL</sequence>
<dbReference type="OrthoDB" id="9771806at2"/>
<dbReference type="InterPro" id="IPR035904">
    <property type="entry name" value="Chorismate_synth_AroC_sf"/>
</dbReference>
<feature type="binding site" evidence="11">
    <location>
        <begin position="295"/>
        <end position="299"/>
    </location>
    <ligand>
        <name>FMN</name>
        <dbReference type="ChEBI" id="CHEBI:58210"/>
    </ligand>
</feature>
<dbReference type="GO" id="GO:0005829">
    <property type="term" value="C:cytosol"/>
    <property type="evidence" value="ECO:0007669"/>
    <property type="project" value="TreeGrafter"/>
</dbReference>
<dbReference type="PIRSF" id="PIRSF001456">
    <property type="entry name" value="Chorismate_synth"/>
    <property type="match status" value="1"/>
</dbReference>
<dbReference type="GO" id="GO:0010181">
    <property type="term" value="F:FMN binding"/>
    <property type="evidence" value="ECO:0007669"/>
    <property type="project" value="TreeGrafter"/>
</dbReference>
<protein>
    <recommendedName>
        <fullName evidence="3 11">Chorismate synthase</fullName>
        <shortName evidence="11">CS</shortName>
        <ecNumber evidence="3 11">4.2.3.5</ecNumber>
    </recommendedName>
    <alternativeName>
        <fullName evidence="11">5-enolpyruvylshikimate-3-phosphate phospholyase</fullName>
    </alternativeName>
</protein>
<keyword evidence="6 11" id="KW-0288">FMN</keyword>
<keyword evidence="7 11" id="KW-0274">FAD</keyword>
<feature type="binding site" evidence="11">
    <location>
        <position position="280"/>
    </location>
    <ligand>
        <name>FMN</name>
        <dbReference type="ChEBI" id="CHEBI:58210"/>
    </ligand>
</feature>
<comment type="pathway">
    <text evidence="1 11 12">Metabolic intermediate biosynthesis; chorismate biosynthesis; chorismate from D-erythrose 4-phosphate and phosphoenolpyruvate: step 7/7.</text>
</comment>
<feature type="binding site" evidence="11">
    <location>
        <position position="321"/>
    </location>
    <ligand>
        <name>FMN</name>
        <dbReference type="ChEBI" id="CHEBI:58210"/>
    </ligand>
</feature>
<dbReference type="GO" id="GO:0009073">
    <property type="term" value="P:aromatic amino acid family biosynthetic process"/>
    <property type="evidence" value="ECO:0007669"/>
    <property type="project" value="UniProtKB-KW"/>
</dbReference>
<evidence type="ECO:0000256" key="11">
    <source>
        <dbReference type="HAMAP-Rule" id="MF_00300"/>
    </source>
</evidence>
<dbReference type="PANTHER" id="PTHR21085">
    <property type="entry name" value="CHORISMATE SYNTHASE"/>
    <property type="match status" value="1"/>
</dbReference>
<evidence type="ECO:0000256" key="9">
    <source>
        <dbReference type="ARBA" id="ARBA00023141"/>
    </source>
</evidence>
<keyword evidence="9 11" id="KW-0057">Aromatic amino acid biosynthesis</keyword>
<accession>A0A1H7W3G0</accession>
<evidence type="ECO:0000256" key="1">
    <source>
        <dbReference type="ARBA" id="ARBA00005044"/>
    </source>
</evidence>
<dbReference type="PANTHER" id="PTHR21085:SF0">
    <property type="entry name" value="CHORISMATE SYNTHASE"/>
    <property type="match status" value="1"/>
</dbReference>
<dbReference type="Gene3D" id="3.60.150.10">
    <property type="entry name" value="Chorismate synthase AroC"/>
    <property type="match status" value="1"/>
</dbReference>
<keyword evidence="4 11" id="KW-0028">Amino-acid biosynthesis</keyword>
<dbReference type="Proteomes" id="UP000198744">
    <property type="component" value="Unassembled WGS sequence"/>
</dbReference>
<dbReference type="EMBL" id="FOBS01000005">
    <property type="protein sequence ID" value="SEM15528.1"/>
    <property type="molecule type" value="Genomic_DNA"/>
</dbReference>
<comment type="subunit">
    <text evidence="11">Homotetramer.</text>
</comment>
<keyword evidence="14" id="KW-1185">Reference proteome</keyword>
<comment type="catalytic activity">
    <reaction evidence="11 12">
        <text>5-O-(1-carboxyvinyl)-3-phosphoshikimate = chorismate + phosphate</text>
        <dbReference type="Rhea" id="RHEA:21020"/>
        <dbReference type="ChEBI" id="CHEBI:29748"/>
        <dbReference type="ChEBI" id="CHEBI:43474"/>
        <dbReference type="ChEBI" id="CHEBI:57701"/>
        <dbReference type="EC" id="4.2.3.5"/>
    </reaction>
</comment>
<dbReference type="PROSITE" id="PS00788">
    <property type="entry name" value="CHORISMATE_SYNTHASE_2"/>
    <property type="match status" value="1"/>
</dbReference>
<evidence type="ECO:0000256" key="4">
    <source>
        <dbReference type="ARBA" id="ARBA00022605"/>
    </source>
</evidence>
<dbReference type="FunFam" id="3.60.150.10:FF:000002">
    <property type="entry name" value="Chorismate synthase"/>
    <property type="match status" value="1"/>
</dbReference>
<comment type="cofactor">
    <cofactor evidence="11 12">
        <name>FMNH2</name>
        <dbReference type="ChEBI" id="CHEBI:57618"/>
    </cofactor>
    <text evidence="11 12">Reduced FMN (FMNH(2)).</text>
</comment>
<dbReference type="SUPFAM" id="SSF103263">
    <property type="entry name" value="Chorismate synthase, AroC"/>
    <property type="match status" value="1"/>
</dbReference>
<reference evidence="13 14" key="1">
    <citation type="submission" date="2016-10" db="EMBL/GenBank/DDBJ databases">
        <authorList>
            <person name="de Groot N.N."/>
        </authorList>
    </citation>
    <scope>NUCLEOTIDE SEQUENCE [LARGE SCALE GENOMIC DNA]</scope>
    <source>
        <strain evidence="13 14">DSM 8423</strain>
    </source>
</reference>
<dbReference type="NCBIfam" id="TIGR00033">
    <property type="entry name" value="aroC"/>
    <property type="match status" value="1"/>
</dbReference>
<name>A0A1H7W3G0_9BACT</name>
<feature type="binding site" evidence="11">
    <location>
        <position position="48"/>
    </location>
    <ligand>
        <name>NADP(+)</name>
        <dbReference type="ChEBI" id="CHEBI:58349"/>
    </ligand>
</feature>
<dbReference type="NCBIfam" id="NF003793">
    <property type="entry name" value="PRK05382.1"/>
    <property type="match status" value="1"/>
</dbReference>